<feature type="compositionally biased region" description="Polar residues" evidence="4">
    <location>
        <begin position="741"/>
        <end position="750"/>
    </location>
</feature>
<feature type="compositionally biased region" description="Low complexity" evidence="4">
    <location>
        <begin position="42"/>
        <end position="85"/>
    </location>
</feature>
<dbReference type="GO" id="GO:0030425">
    <property type="term" value="C:dendrite"/>
    <property type="evidence" value="ECO:0007669"/>
    <property type="project" value="TreeGrafter"/>
</dbReference>
<evidence type="ECO:0000256" key="1">
    <source>
        <dbReference type="ARBA" id="ARBA00004496"/>
    </source>
</evidence>
<feature type="compositionally biased region" description="Low complexity" evidence="4">
    <location>
        <begin position="782"/>
        <end position="793"/>
    </location>
</feature>
<name>A0A310SHI7_9HYME</name>
<comment type="subcellular location">
    <subcellularLocation>
        <location evidence="1">Cytoplasm</location>
    </subcellularLocation>
</comment>
<keyword evidence="3" id="KW-0677">Repeat</keyword>
<dbReference type="Proteomes" id="UP000250275">
    <property type="component" value="Unassembled WGS sequence"/>
</dbReference>
<feature type="compositionally biased region" description="Basic and acidic residues" evidence="4">
    <location>
        <begin position="688"/>
        <end position="702"/>
    </location>
</feature>
<feature type="compositionally biased region" description="Polar residues" evidence="4">
    <location>
        <begin position="321"/>
        <end position="330"/>
    </location>
</feature>
<accession>A0A310SHI7</accession>
<keyword evidence="2" id="KW-0963">Cytoplasm</keyword>
<feature type="region of interest" description="Disordered" evidence="4">
    <location>
        <begin position="721"/>
        <end position="809"/>
    </location>
</feature>
<evidence type="ECO:0000256" key="4">
    <source>
        <dbReference type="SAM" id="MobiDB-lite"/>
    </source>
</evidence>
<feature type="region of interest" description="Disordered" evidence="4">
    <location>
        <begin position="1"/>
        <end position="88"/>
    </location>
</feature>
<organism evidence="5 6">
    <name type="scientific">Eufriesea mexicana</name>
    <dbReference type="NCBI Taxonomy" id="516756"/>
    <lineage>
        <taxon>Eukaryota</taxon>
        <taxon>Metazoa</taxon>
        <taxon>Ecdysozoa</taxon>
        <taxon>Arthropoda</taxon>
        <taxon>Hexapoda</taxon>
        <taxon>Insecta</taxon>
        <taxon>Pterygota</taxon>
        <taxon>Neoptera</taxon>
        <taxon>Endopterygota</taxon>
        <taxon>Hymenoptera</taxon>
        <taxon>Apocrita</taxon>
        <taxon>Aculeata</taxon>
        <taxon>Apoidea</taxon>
        <taxon>Anthophila</taxon>
        <taxon>Apidae</taxon>
        <taxon>Eufriesea</taxon>
    </lineage>
</organism>
<dbReference type="GO" id="GO:0034128">
    <property type="term" value="P:negative regulation of MyD88-independent toll-like receptor signaling pathway"/>
    <property type="evidence" value="ECO:0007669"/>
    <property type="project" value="InterPro"/>
</dbReference>
<evidence type="ECO:0000256" key="2">
    <source>
        <dbReference type="ARBA" id="ARBA00022490"/>
    </source>
</evidence>
<feature type="compositionally biased region" description="Polar residues" evidence="4">
    <location>
        <begin position="176"/>
        <end position="186"/>
    </location>
</feature>
<dbReference type="EMBL" id="KQ766110">
    <property type="protein sequence ID" value="OAD53745.1"/>
    <property type="molecule type" value="Genomic_DNA"/>
</dbReference>
<dbReference type="PANTHER" id="PTHR22998:SF1">
    <property type="entry name" value="NAD(+) HYDROLASE SARM1"/>
    <property type="match status" value="1"/>
</dbReference>
<dbReference type="AlphaFoldDB" id="A0A310SHI7"/>
<feature type="region of interest" description="Disordered" evidence="4">
    <location>
        <begin position="837"/>
        <end position="869"/>
    </location>
</feature>
<gene>
    <name evidence="5" type="ORF">WN48_09282</name>
</gene>
<evidence type="ECO:0000256" key="3">
    <source>
        <dbReference type="ARBA" id="ARBA00022737"/>
    </source>
</evidence>
<dbReference type="GO" id="GO:0003953">
    <property type="term" value="F:NAD+ nucleosidase activity"/>
    <property type="evidence" value="ECO:0007669"/>
    <property type="project" value="InterPro"/>
</dbReference>
<feature type="compositionally biased region" description="Polar residues" evidence="4">
    <location>
        <begin position="583"/>
        <end position="602"/>
    </location>
</feature>
<dbReference type="GO" id="GO:0035591">
    <property type="term" value="F:signaling adaptor activity"/>
    <property type="evidence" value="ECO:0007669"/>
    <property type="project" value="InterPro"/>
</dbReference>
<keyword evidence="6" id="KW-1185">Reference proteome</keyword>
<dbReference type="GO" id="GO:0005737">
    <property type="term" value="C:cytoplasm"/>
    <property type="evidence" value="ECO:0007669"/>
    <property type="project" value="UniProtKB-SubCell"/>
</dbReference>
<feature type="region of interest" description="Disordered" evidence="4">
    <location>
        <begin position="291"/>
        <end position="331"/>
    </location>
</feature>
<feature type="region of interest" description="Disordered" evidence="4">
    <location>
        <begin position="118"/>
        <end position="186"/>
    </location>
</feature>
<sequence>MSEFPVEGGENGDMHTVMENFQKKNNMVPGRSTHVTHHPQVTSSSQMLTTNQSQSSSSSSSRVAKSSQRILTSSSSSEMKASSMKSDLRELQRGISEMKNNISTNFSQRLRSSMENLVDRDGNGTEEGDLTEPLVTFPDPDTPPPTTGTSALTGGSPSQLTSLNSLNNLHNMSPPISMSNISNMTNLPAGQETMKFEQKKMTSASKTKVVTDGFSAEKATANSAEMRALQAGDVSYKEQSAATAARARVELDGVSAEKSVAAAREQRSLKAGDLSHQESNNMAASTMKLQSDSFSSEKKAQQQRQTVTSTGIFNHEKHISPASSQSSITIASKRVTSKSSTISAANAVNQLMNGMRPAEDELLSLPLDDLDLLCSKSNSQDVDRAIVKYSSFSDSFVKRLKANDCKNGKAPLLLNRVNEIIRKAWAVPTHGHELGYILCNTLRTRGGLDLLLSNCIASDHELRFSLARLLEQCLTTENRAHVVERGLEKVVNVACVCTKNANSVDEIVAALQSQCNIIPIIDNFQWPEPEELPEDMRAVCHFNGVRWIHDYQDACVDKVERFMRGEIPVRTDMPRTIAPKDVTQPNTPGNTNIRQPPNYQRMHSNESRGFPPTSPRLKFTHTQPGGSPVPRRPPRHPPSPSTRSRSLELLDQDEKTSISPVKEPEVQARPRSNSLDGLLDEDGLVSDMKTEDSLKPSIENKIDSRISSEVLKRLSDTKLEDTPFQITTPQRAQSKVEEESTVNLHSYKSNNDQKTKSNESQSPIPVPRQRLKTVAETKSEPVNTVTLSTVTSNVEDEKEDSQTSSEIVDPCDDNAELKERLVVTGNDKSTLLKAKSCGAGLDSDESISSNEYKSRSREQGSLLSLPTGVEPKRKKNFMDKCVNKVRSFMRK</sequence>
<feature type="compositionally biased region" description="Polar residues" evidence="4">
    <location>
        <begin position="724"/>
        <end position="733"/>
    </location>
</feature>
<evidence type="ECO:0000313" key="5">
    <source>
        <dbReference type="EMBL" id="OAD53745.1"/>
    </source>
</evidence>
<feature type="region of interest" description="Disordered" evidence="4">
    <location>
        <begin position="572"/>
        <end position="702"/>
    </location>
</feature>
<reference evidence="5 6" key="1">
    <citation type="submission" date="2015-07" db="EMBL/GenBank/DDBJ databases">
        <title>The genome of Eufriesea mexicana.</title>
        <authorList>
            <person name="Pan H."/>
            <person name="Kapheim K."/>
        </authorList>
    </citation>
    <scope>NUCLEOTIDE SEQUENCE [LARGE SCALE GENOMIC DNA]</scope>
    <source>
        <strain evidence="5">0111107269</strain>
        <tissue evidence="5">Whole body</tissue>
    </source>
</reference>
<dbReference type="PANTHER" id="PTHR22998">
    <property type="entry name" value="SARM1"/>
    <property type="match status" value="1"/>
</dbReference>
<protein>
    <submittedName>
        <fullName evidence="5">Sterile alpha and TIR motif-containing protein 1</fullName>
    </submittedName>
</protein>
<evidence type="ECO:0000313" key="6">
    <source>
        <dbReference type="Proteomes" id="UP000250275"/>
    </source>
</evidence>
<feature type="compositionally biased region" description="Basic and acidic residues" evidence="4">
    <location>
        <begin position="645"/>
        <end position="668"/>
    </location>
</feature>
<proteinExistence type="predicted"/>
<dbReference type="GO" id="GO:0048678">
    <property type="term" value="P:response to axon injury"/>
    <property type="evidence" value="ECO:0007669"/>
    <property type="project" value="InterPro"/>
</dbReference>
<dbReference type="OrthoDB" id="202764at2759"/>
<dbReference type="InterPro" id="IPR039184">
    <property type="entry name" value="SARM1"/>
</dbReference>
<feature type="compositionally biased region" description="Polar residues" evidence="4">
    <location>
        <begin position="302"/>
        <end position="312"/>
    </location>
</feature>
<feature type="compositionally biased region" description="Low complexity" evidence="4">
    <location>
        <begin position="156"/>
        <end position="175"/>
    </location>
</feature>